<dbReference type="RefSeq" id="WP_110471322.1">
    <property type="nucleotide sequence ID" value="NZ_QJSP01000012.1"/>
</dbReference>
<proteinExistence type="predicted"/>
<dbReference type="InterPro" id="IPR024520">
    <property type="entry name" value="DUF3558"/>
</dbReference>
<name>A0A318RIN1_WILLI</name>
<dbReference type="Proteomes" id="UP000247591">
    <property type="component" value="Unassembled WGS sequence"/>
</dbReference>
<dbReference type="EMBL" id="QJSP01000012">
    <property type="protein sequence ID" value="PYE14692.1"/>
    <property type="molecule type" value="Genomic_DNA"/>
</dbReference>
<comment type="caution">
    <text evidence="2">The sequence shown here is derived from an EMBL/GenBank/DDBJ whole genome shotgun (WGS) entry which is preliminary data.</text>
</comment>
<protein>
    <submittedName>
        <fullName evidence="2">Uncharacterized protein DUF3558</fullName>
    </submittedName>
</protein>
<evidence type="ECO:0000313" key="3">
    <source>
        <dbReference type="Proteomes" id="UP000247591"/>
    </source>
</evidence>
<feature type="signal peptide" evidence="1">
    <location>
        <begin position="1"/>
        <end position="20"/>
    </location>
</feature>
<feature type="chain" id="PRO_5039574661" evidence="1">
    <location>
        <begin position="21"/>
        <end position="203"/>
    </location>
</feature>
<evidence type="ECO:0000256" key="1">
    <source>
        <dbReference type="SAM" id="SignalP"/>
    </source>
</evidence>
<keyword evidence="3" id="KW-1185">Reference proteome</keyword>
<dbReference type="OrthoDB" id="4473371at2"/>
<dbReference type="AlphaFoldDB" id="A0A318RIN1"/>
<accession>A0A318RIN1</accession>
<sequence length="203" mass="21952">MIAKSGLLVLILLSVVACQTANTNTKAVPAPGYSQAQASSTLGTPIPLPFENRFPNRWNDSNNGTPFEPCVAYTDRELKRFDVDPSVVEDVAQVDGQGTRGCRWFMRDEFDLGQVVTNASSLSEYRTASPELRWLPDLVVDGRIVGSFVIDDGTDSTCSTYVQSFGAGVVTNVVASSSQKGRAMNACALVEDFTRAYIEKIPG</sequence>
<dbReference type="PROSITE" id="PS51257">
    <property type="entry name" value="PROKAR_LIPOPROTEIN"/>
    <property type="match status" value="1"/>
</dbReference>
<reference evidence="2 3" key="1">
    <citation type="submission" date="2018-06" db="EMBL/GenBank/DDBJ databases">
        <title>Genomic Encyclopedia of Type Strains, Phase IV (KMG-IV): sequencing the most valuable type-strain genomes for metagenomic binning, comparative biology and taxonomic classification.</title>
        <authorList>
            <person name="Goeker M."/>
        </authorList>
    </citation>
    <scope>NUCLEOTIDE SEQUENCE [LARGE SCALE GENOMIC DNA]</scope>
    <source>
        <strain evidence="2 3">DSM 45521</strain>
    </source>
</reference>
<dbReference type="Pfam" id="PF12079">
    <property type="entry name" value="DUF3558"/>
    <property type="match status" value="1"/>
</dbReference>
<keyword evidence="1" id="KW-0732">Signal</keyword>
<evidence type="ECO:0000313" key="2">
    <source>
        <dbReference type="EMBL" id="PYE14692.1"/>
    </source>
</evidence>
<gene>
    <name evidence="2" type="ORF">DFR67_112154</name>
</gene>
<organism evidence="2 3">
    <name type="scientific">Williamsia limnetica</name>
    <dbReference type="NCBI Taxonomy" id="882452"/>
    <lineage>
        <taxon>Bacteria</taxon>
        <taxon>Bacillati</taxon>
        <taxon>Actinomycetota</taxon>
        <taxon>Actinomycetes</taxon>
        <taxon>Mycobacteriales</taxon>
        <taxon>Nocardiaceae</taxon>
        <taxon>Williamsia</taxon>
    </lineage>
</organism>